<dbReference type="PROSITE" id="PS51186">
    <property type="entry name" value="GNAT"/>
    <property type="match status" value="1"/>
</dbReference>
<protein>
    <submittedName>
        <fullName evidence="2">N-acetyltransferase</fullName>
    </submittedName>
</protein>
<dbReference type="SUPFAM" id="SSF55729">
    <property type="entry name" value="Acyl-CoA N-acyltransferases (Nat)"/>
    <property type="match status" value="1"/>
</dbReference>
<name>A0A919AZQ5_9ACTN</name>
<dbReference type="GO" id="GO:0016747">
    <property type="term" value="F:acyltransferase activity, transferring groups other than amino-acyl groups"/>
    <property type="evidence" value="ECO:0007669"/>
    <property type="project" value="InterPro"/>
</dbReference>
<proteinExistence type="predicted"/>
<dbReference type="CDD" id="cd04301">
    <property type="entry name" value="NAT_SF"/>
    <property type="match status" value="1"/>
</dbReference>
<dbReference type="AlphaFoldDB" id="A0A919AZQ5"/>
<evidence type="ECO:0000313" key="3">
    <source>
        <dbReference type="Proteomes" id="UP000638313"/>
    </source>
</evidence>
<evidence type="ECO:0000313" key="2">
    <source>
        <dbReference type="EMBL" id="GHF34764.1"/>
    </source>
</evidence>
<dbReference type="InterPro" id="IPR016181">
    <property type="entry name" value="Acyl_CoA_acyltransferase"/>
</dbReference>
<comment type="caution">
    <text evidence="2">The sequence shown here is derived from an EMBL/GenBank/DDBJ whole genome shotgun (WGS) entry which is preliminary data.</text>
</comment>
<dbReference type="EMBL" id="BNBD01000002">
    <property type="protein sequence ID" value="GHF34764.1"/>
    <property type="molecule type" value="Genomic_DNA"/>
</dbReference>
<accession>A0A919AZQ5</accession>
<dbReference type="Proteomes" id="UP000638313">
    <property type="component" value="Unassembled WGS sequence"/>
</dbReference>
<dbReference type="Gene3D" id="3.40.630.30">
    <property type="match status" value="1"/>
</dbReference>
<feature type="domain" description="N-acetyltransferase" evidence="1">
    <location>
        <begin position="4"/>
        <end position="155"/>
    </location>
</feature>
<reference evidence="2" key="1">
    <citation type="journal article" date="2014" name="Int. J. Syst. Evol. Microbiol.">
        <title>Complete genome sequence of Corynebacterium casei LMG S-19264T (=DSM 44701T), isolated from a smear-ripened cheese.</title>
        <authorList>
            <consortium name="US DOE Joint Genome Institute (JGI-PGF)"/>
            <person name="Walter F."/>
            <person name="Albersmeier A."/>
            <person name="Kalinowski J."/>
            <person name="Ruckert C."/>
        </authorList>
    </citation>
    <scope>NUCLEOTIDE SEQUENCE</scope>
    <source>
        <strain evidence="2">JCM 4059</strain>
    </source>
</reference>
<dbReference type="Pfam" id="PF00583">
    <property type="entry name" value="Acetyltransf_1"/>
    <property type="match status" value="1"/>
</dbReference>
<reference evidence="2" key="2">
    <citation type="submission" date="2020-09" db="EMBL/GenBank/DDBJ databases">
        <authorList>
            <person name="Sun Q."/>
            <person name="Ohkuma M."/>
        </authorList>
    </citation>
    <scope>NUCLEOTIDE SEQUENCE</scope>
    <source>
        <strain evidence="2">JCM 4059</strain>
    </source>
</reference>
<keyword evidence="3" id="KW-1185">Reference proteome</keyword>
<evidence type="ECO:0000259" key="1">
    <source>
        <dbReference type="PROSITE" id="PS51186"/>
    </source>
</evidence>
<sequence length="162" mass="17288">MGRMTIRTALVPVAEIFDLRRSVLRPGFPPEDAVFPEDALPDSFHVAAYDEDGALTACVTFFPEAFPERTAPMADAPAYRFRGMASAPAVRGRGHGAAVLRAGLDRAAEQGARLVWCNGRTSARGFYERQGFTAVGEEFDLPPIGPHHVFAITVGGAGDGSP</sequence>
<organism evidence="2 3">
    <name type="scientific">Streptomyces mashuensis</name>
    <dbReference type="NCBI Taxonomy" id="33904"/>
    <lineage>
        <taxon>Bacteria</taxon>
        <taxon>Bacillati</taxon>
        <taxon>Actinomycetota</taxon>
        <taxon>Actinomycetes</taxon>
        <taxon>Kitasatosporales</taxon>
        <taxon>Streptomycetaceae</taxon>
        <taxon>Streptomyces</taxon>
    </lineage>
</organism>
<dbReference type="InterPro" id="IPR000182">
    <property type="entry name" value="GNAT_dom"/>
</dbReference>
<gene>
    <name evidence="2" type="ORF">GCM10010218_14920</name>
</gene>